<evidence type="ECO:0000256" key="5">
    <source>
        <dbReference type="ARBA" id="ARBA00022574"/>
    </source>
</evidence>
<feature type="compositionally biased region" description="Basic and acidic residues" evidence="13">
    <location>
        <begin position="1955"/>
        <end position="1965"/>
    </location>
</feature>
<dbReference type="FunFam" id="2.130.10.10:FF:000010">
    <property type="entry name" value="Coatomer subunit alpha"/>
    <property type="match status" value="1"/>
</dbReference>
<dbReference type="SMART" id="SM00320">
    <property type="entry name" value="WD40"/>
    <property type="match status" value="7"/>
</dbReference>
<reference evidence="18" key="1">
    <citation type="submission" date="2022-12" db="EMBL/GenBank/DDBJ databases">
        <authorList>
            <person name="Webb A."/>
        </authorList>
    </citation>
    <scope>NUCLEOTIDE SEQUENCE</scope>
    <source>
        <strain evidence="18">Pf2</strain>
    </source>
</reference>
<gene>
    <name evidence="18" type="ORF">PFR002_LOCUS8227</name>
</gene>
<dbReference type="InterPro" id="IPR020472">
    <property type="entry name" value="WD40_PAC1"/>
</dbReference>
<protein>
    <recommendedName>
        <fullName evidence="20">Coatomer subunit alpha</fullName>
    </recommendedName>
</protein>
<evidence type="ECO:0000256" key="11">
    <source>
        <dbReference type="PROSITE-ProRule" id="PRU00221"/>
    </source>
</evidence>
<dbReference type="Pfam" id="PF00400">
    <property type="entry name" value="WD40"/>
    <property type="match status" value="6"/>
</dbReference>
<keyword evidence="8" id="KW-0653">Protein transport</keyword>
<evidence type="ECO:0000256" key="12">
    <source>
        <dbReference type="SAM" id="Coils"/>
    </source>
</evidence>
<dbReference type="SUPFAM" id="SSF101908">
    <property type="entry name" value="Putative isomerase YbhE"/>
    <property type="match status" value="1"/>
</dbReference>
<dbReference type="CDD" id="cd22948">
    <property type="entry name" value="Coatomer_WDAD_alpha"/>
    <property type="match status" value="1"/>
</dbReference>
<dbReference type="PROSITE" id="PS00678">
    <property type="entry name" value="WD_REPEATS_1"/>
    <property type="match status" value="1"/>
</dbReference>
<organism evidence="18 19">
    <name type="scientific">Peronospora farinosa</name>
    <dbReference type="NCBI Taxonomy" id="134698"/>
    <lineage>
        <taxon>Eukaryota</taxon>
        <taxon>Sar</taxon>
        <taxon>Stramenopiles</taxon>
        <taxon>Oomycota</taxon>
        <taxon>Peronosporomycetes</taxon>
        <taxon>Peronosporales</taxon>
        <taxon>Peronosporaceae</taxon>
        <taxon>Peronospora</taxon>
    </lineage>
</organism>
<dbReference type="PRINTS" id="PR00320">
    <property type="entry name" value="GPROTEINBRPT"/>
</dbReference>
<feature type="compositionally biased region" description="Polar residues" evidence="13">
    <location>
        <begin position="1260"/>
        <end position="1269"/>
    </location>
</feature>
<keyword evidence="5 11" id="KW-0853">WD repeat</keyword>
<evidence type="ECO:0000256" key="13">
    <source>
        <dbReference type="SAM" id="MobiDB-lite"/>
    </source>
</evidence>
<dbReference type="GO" id="GO:0006890">
    <property type="term" value="P:retrograde vesicle-mediated transport, Golgi to endoplasmic reticulum"/>
    <property type="evidence" value="ECO:0007669"/>
    <property type="project" value="TreeGrafter"/>
</dbReference>
<dbReference type="GO" id="GO:0006891">
    <property type="term" value="P:intra-Golgi vesicle-mediated transport"/>
    <property type="evidence" value="ECO:0007669"/>
    <property type="project" value="TreeGrafter"/>
</dbReference>
<dbReference type="GO" id="GO:0006886">
    <property type="term" value="P:intracellular protein transport"/>
    <property type="evidence" value="ECO:0007669"/>
    <property type="project" value="InterPro"/>
</dbReference>
<comment type="subcellular location">
    <subcellularLocation>
        <location evidence="2">Cytoplasm</location>
    </subcellularLocation>
    <subcellularLocation>
        <location evidence="1">Golgi apparatus membrane</location>
        <topology evidence="1">Peripheral membrane protein</topology>
        <orientation evidence="1">Cytoplasmic side</orientation>
    </subcellularLocation>
</comment>
<feature type="coiled-coil region" evidence="12">
    <location>
        <begin position="1848"/>
        <end position="1882"/>
    </location>
</feature>
<keyword evidence="6" id="KW-0677">Repeat</keyword>
<dbReference type="PROSITE" id="PS50082">
    <property type="entry name" value="WD_REPEATS_2"/>
    <property type="match status" value="6"/>
</dbReference>
<dbReference type="Pfam" id="PF06957">
    <property type="entry name" value="COPI_C"/>
    <property type="match status" value="1"/>
</dbReference>
<dbReference type="SUPFAM" id="SSF50978">
    <property type="entry name" value="WD40 repeat-like"/>
    <property type="match status" value="1"/>
</dbReference>
<evidence type="ECO:0000256" key="9">
    <source>
        <dbReference type="ARBA" id="ARBA00023034"/>
    </source>
</evidence>
<keyword evidence="3" id="KW-0813">Transport</keyword>
<keyword evidence="9" id="KW-0333">Golgi apparatus</keyword>
<dbReference type="InterPro" id="IPR001680">
    <property type="entry name" value="WD40_rpt"/>
</dbReference>
<dbReference type="InterPro" id="IPR036322">
    <property type="entry name" value="WD40_repeat_dom_sf"/>
</dbReference>
<dbReference type="Gene3D" id="1.25.40.470">
    <property type="match status" value="1"/>
</dbReference>
<dbReference type="GO" id="GO:0006888">
    <property type="term" value="P:endoplasmic reticulum to Golgi vesicle-mediated transport"/>
    <property type="evidence" value="ECO:0007669"/>
    <property type="project" value="TreeGrafter"/>
</dbReference>
<feature type="region of interest" description="Disordered" evidence="13">
    <location>
        <begin position="852"/>
        <end position="874"/>
    </location>
</feature>
<feature type="compositionally biased region" description="Polar residues" evidence="13">
    <location>
        <begin position="1938"/>
        <end position="1954"/>
    </location>
</feature>
<dbReference type="InterPro" id="IPR056176">
    <property type="entry name" value="TPR_COPA_B"/>
</dbReference>
<evidence type="ECO:0000313" key="18">
    <source>
        <dbReference type="EMBL" id="CAI5736966.1"/>
    </source>
</evidence>
<evidence type="ECO:0000259" key="15">
    <source>
        <dbReference type="Pfam" id="PF06957"/>
    </source>
</evidence>
<comment type="caution">
    <text evidence="18">The sequence shown here is derived from an EMBL/GenBank/DDBJ whole genome shotgun (WGS) entry which is preliminary data.</text>
</comment>
<dbReference type="InterPro" id="IPR006692">
    <property type="entry name" value="Beta-prop_COPA/B_2nd"/>
</dbReference>
<dbReference type="EMBL" id="CANTFK010000983">
    <property type="protein sequence ID" value="CAI5736966.1"/>
    <property type="molecule type" value="Genomic_DNA"/>
</dbReference>
<feature type="domain" description="Coatomer alpha subunit C-terminal" evidence="15">
    <location>
        <begin position="869"/>
        <end position="1237"/>
    </location>
</feature>
<dbReference type="InterPro" id="IPR015943">
    <property type="entry name" value="WD40/YVTN_repeat-like_dom_sf"/>
</dbReference>
<dbReference type="Pfam" id="PF23953">
    <property type="entry name" value="TPR_COPA_B"/>
    <property type="match status" value="1"/>
</dbReference>
<feature type="repeat" description="WD" evidence="11">
    <location>
        <begin position="5"/>
        <end position="46"/>
    </location>
</feature>
<feature type="region of interest" description="Disordered" evidence="13">
    <location>
        <begin position="1259"/>
        <end position="1289"/>
    </location>
</feature>
<evidence type="ECO:0000256" key="1">
    <source>
        <dbReference type="ARBA" id="ARBA00004255"/>
    </source>
</evidence>
<evidence type="ECO:0000256" key="8">
    <source>
        <dbReference type="ARBA" id="ARBA00022927"/>
    </source>
</evidence>
<dbReference type="PROSITE" id="PS50294">
    <property type="entry name" value="WD_REPEATS_REGION"/>
    <property type="match status" value="5"/>
</dbReference>
<keyword evidence="4" id="KW-0963">Cytoplasm</keyword>
<proteinExistence type="predicted"/>
<dbReference type="Pfam" id="PF04053">
    <property type="entry name" value="B-prop_COPA_B_2nd"/>
    <property type="match status" value="1"/>
</dbReference>
<dbReference type="InterPro" id="IPR019775">
    <property type="entry name" value="WD40_repeat_CS"/>
</dbReference>
<evidence type="ECO:0000256" key="10">
    <source>
        <dbReference type="ARBA" id="ARBA00023136"/>
    </source>
</evidence>
<evidence type="ECO:0000256" key="4">
    <source>
        <dbReference type="ARBA" id="ARBA00022490"/>
    </source>
</evidence>
<feature type="repeat" description="WD" evidence="11">
    <location>
        <begin position="207"/>
        <end position="248"/>
    </location>
</feature>
<evidence type="ECO:0000259" key="14">
    <source>
        <dbReference type="Pfam" id="PF04053"/>
    </source>
</evidence>
<evidence type="ECO:0008006" key="20">
    <source>
        <dbReference type="Google" id="ProtNLM"/>
    </source>
</evidence>
<accession>A0AAV0UIY4</accession>
<feature type="repeat" description="WD" evidence="11">
    <location>
        <begin position="131"/>
        <end position="164"/>
    </location>
</feature>
<evidence type="ECO:0000256" key="2">
    <source>
        <dbReference type="ARBA" id="ARBA00004496"/>
    </source>
</evidence>
<sequence>MLTKFESKSNRVKGLAFHISRPWILTSLHNGVIQLWDYRMGTLLDRFDEHDGPVRGVDFHCSQPLFVSGGDDYKLKVWDYKLRRCLFTLLGHLDYIRTVQFHHEYPWILSCSDDQTIRIWNWQSRSCVSILTGHNHYVMCARFHPKDDLIVSASLDQTVRIWDITGLRKKTVRGAPTSMDDMVGPPSSRSNNHDIFGASDAIVKYVLEGHDRGVNWASFHPTLPLIVSGADDRQVKLWRMNETKAWEVDTMRGHTNNISCVLFHPRQELIISNSEDRSIRVWDISKRMGLQTFRRENDRFWMLAAHPSQNLLAAGHDSGMIVFKLERERPAMDIYEGRAYYTKDRYVRMYSFADGNDVPVAAIRRTGSVGAGMGNFPRQLNYNPYDQNSGTNSVLMTSDAEGGSYELVTFTQGANGDTSDSSRGPGLFAVFVARNRFAVLDKSRHIVIKNFQNEVTKKITPPNSTADGLFFGGVVGRVLLHIDDKMVLYETQSRRVLADVQAPRVKYVVWSPNYEYVALISKHSIVLADKQLNHLSTITESVRIKSGIWANAPAEIFVYTTLNHIKYSLTNGDAGIIRTLDVPVYLTHLDGNKLHCLDREAKMRTMAVDLTECEFKIALNKKNFTEVMRMVRHSRLCGQAIISYLTKKGYPEVALHFVNDEKTRFKLAISCGNLEVALNSAYELDDSKCWYQLGVEALRQGNIQVVEMAYQRTKNFERLSFLYLVTGNRDKLKKMLKIAEVRNDIMARFHNALYLGDVEVRVMTLEAAGQFGLALLTAATHGLSEHVERLRALLEETNPDFDVDAFLAREMLPNPTLLSPPLSVSRMENENWALVAINEPTIQDHAIAAEKREAERSLQPQHQDQNSLEERPTRKLSMDLAMDGADDAWDMDGDLDLDDSLAIDDDSLGIDSSALEHDFAGLGTDAGFVAAPTAGTSLAVQWVRNSSLAADHAAAGSFQTAMQLLHRQIGVINFEPLKPVFLQVFTGSATSLPTQGNYPPLRVWLQRNEASQPAIAISFATLVEELKQAYRSFTGAKFDDVKTHCQSIMHAIPFLAVDSKDEAEKVKGLLAVCREYLVACRIRTEVAAVPLESDPKRNIELSAFFTHCELQLPHLVLTLKIAMTNSFKAGNFISAASFCRRLLEIPEVSQHPRHEKLRLTARKVLQKAEKEARNEHAVNYQDSKPFVLDARNLTPIYLGEPDVRCPYCAAAYHPESKGTLCDVCCISKVGEETIGLFDHELQDSDQTISTSVRHLRPHTRLSTLADINTSSNNERSRPPRRQFPTSAFFSDTTDDDVVQPITGRLELSMNDSNWSKSIGTNKLPLRGLRESQGGTINGPKLYMDAIEFPMTRSVLWDRRPLSKAPVIVSLEHILPRFIVSAQTLKDIYTLYNEKKKANTVLCYLYGNAMSLKVKSVFLKGVKLKKKDARAAETWCIPVYVIGEGNESGLSQENYAATIASVQNSYRDEYSDNVATKFQPKLLVFRSSPHTAQLDFQLECAASPVLFKFSLIRNLPLLMTPLAVGLARREFSTQSGSLRSGYLTLDRTRKAVPLLKVDPLVLRQPLVGVWVYGVQIDDAWDEEIARRQLADPLLYFACIGYLMSEVIKERVRPEKNTFLVALYPASNPNGCGSVGSLPRFFECGVSEFLSPRTRLLPMQLYSHRRSCLVGASKLSNDLEFTLSAAPTSEWEAARRQAKIPTVQRPKESEDRVPSTAHATIDSSTTLNCMLTSTYIDDEDKHEDSTRGWTITEDVIRKSPGLDLNAQSHTSMQSEMESSNATICAGFCVNENEENTAIPLNNLHNATCAQAATTTSYSSPSKKTEDGAQLDLHGSFANYRSCCKSQQLLTIQHQQILENQQRQLHEMQEQIVQLRRLLNVAKSENKKEANAAFNDEGGYDSDASRSGIRVVDDVCDVSSTFGRQENGYLSSQSSIALTSFRQSGSGPFSDKLSANNHHNDENKGKGDGKDLSLSLLSLSSISCGSAADLSSSSYVGEQLNEFSGVRSQKETNVNGEQVETGAHGLNQSQSSQLNTEAKNQDRTVQADNNDIQERKFSENVSDAREGIDNSTSVHELSIDELSTSLHKEAINKLDKIGVARDDDGKSGDHSVDDRLLSPDAYLRKVGNFVDHHGGCFTTPSLDFHSFCVPRIKFLSETPECDSDDEEIRLIEQKYKRLMPA</sequence>
<feature type="domain" description="COPA/B TPR" evidence="17">
    <location>
        <begin position="640"/>
        <end position="785"/>
    </location>
</feature>
<evidence type="ECO:0000256" key="6">
    <source>
        <dbReference type="ARBA" id="ARBA00022737"/>
    </source>
</evidence>
<dbReference type="GO" id="GO:0030126">
    <property type="term" value="C:COPI vesicle coat"/>
    <property type="evidence" value="ECO:0007669"/>
    <property type="project" value="InterPro"/>
</dbReference>
<evidence type="ECO:0000256" key="3">
    <source>
        <dbReference type="ARBA" id="ARBA00022448"/>
    </source>
</evidence>
<dbReference type="Proteomes" id="UP001159659">
    <property type="component" value="Unassembled WGS sequence"/>
</dbReference>
<evidence type="ECO:0000259" key="17">
    <source>
        <dbReference type="Pfam" id="PF23953"/>
    </source>
</evidence>
<dbReference type="GO" id="GO:0000139">
    <property type="term" value="C:Golgi membrane"/>
    <property type="evidence" value="ECO:0007669"/>
    <property type="project" value="UniProtKB-SubCell"/>
</dbReference>
<feature type="domain" description="COPA/B second beta-propeller" evidence="14">
    <location>
        <begin position="346"/>
        <end position="598"/>
    </location>
</feature>
<feature type="repeat" description="WD" evidence="11">
    <location>
        <begin position="47"/>
        <end position="88"/>
    </location>
</feature>
<feature type="compositionally biased region" description="Basic and acidic residues" evidence="13">
    <location>
        <begin position="2049"/>
        <end position="2065"/>
    </location>
</feature>
<dbReference type="InterPro" id="IPR057731">
    <property type="entry name" value="STIL_N"/>
</dbReference>
<feature type="domain" description="STIL N-terminal" evidence="16">
    <location>
        <begin position="1490"/>
        <end position="1648"/>
    </location>
</feature>
<evidence type="ECO:0000313" key="19">
    <source>
        <dbReference type="Proteomes" id="UP001159659"/>
    </source>
</evidence>
<evidence type="ECO:0000259" key="16">
    <source>
        <dbReference type="Pfam" id="PF15253"/>
    </source>
</evidence>
<feature type="region of interest" description="Disordered" evidence="13">
    <location>
        <begin position="2020"/>
        <end position="2066"/>
    </location>
</feature>
<dbReference type="InterPro" id="IPR050844">
    <property type="entry name" value="Coatomer_complex_subunit"/>
</dbReference>
<dbReference type="InterPro" id="IPR010714">
    <property type="entry name" value="Coatomer_asu_C"/>
</dbReference>
<dbReference type="Pfam" id="PF15253">
    <property type="entry name" value="STIL_N"/>
    <property type="match status" value="1"/>
</dbReference>
<feature type="region of interest" description="Disordered" evidence="13">
    <location>
        <begin position="1938"/>
        <end position="1965"/>
    </location>
</feature>
<dbReference type="GO" id="GO:0005198">
    <property type="term" value="F:structural molecule activity"/>
    <property type="evidence" value="ECO:0007669"/>
    <property type="project" value="InterPro"/>
</dbReference>
<dbReference type="InterPro" id="IPR047312">
    <property type="entry name" value="Coatomer_alpha_WD-assoc_reg"/>
</dbReference>
<keyword evidence="10" id="KW-0472">Membrane</keyword>
<dbReference type="CDD" id="cd00200">
    <property type="entry name" value="WD40"/>
    <property type="match status" value="1"/>
</dbReference>
<keyword evidence="7" id="KW-0931">ER-Golgi transport</keyword>
<name>A0AAV0UIY4_9STRA</name>
<keyword evidence="12" id="KW-0175">Coiled coil</keyword>
<feature type="repeat" description="WD" evidence="11">
    <location>
        <begin position="89"/>
        <end position="130"/>
    </location>
</feature>
<evidence type="ECO:0000256" key="7">
    <source>
        <dbReference type="ARBA" id="ARBA00022892"/>
    </source>
</evidence>
<dbReference type="Gene3D" id="2.130.10.10">
    <property type="entry name" value="YVTN repeat-like/Quinoprotein amine dehydrogenase"/>
    <property type="match status" value="1"/>
</dbReference>
<dbReference type="FunFam" id="1.25.40.470:FF:000002">
    <property type="entry name" value="Coatomer subunit alpha"/>
    <property type="match status" value="1"/>
</dbReference>
<dbReference type="PANTHER" id="PTHR19876:SF1">
    <property type="entry name" value="COATOMER SUBUNIT ALPHA"/>
    <property type="match status" value="1"/>
</dbReference>
<dbReference type="PANTHER" id="PTHR19876">
    <property type="entry name" value="COATOMER"/>
    <property type="match status" value="1"/>
</dbReference>
<feature type="repeat" description="WD" evidence="11">
    <location>
        <begin position="251"/>
        <end position="292"/>
    </location>
</feature>
<feature type="compositionally biased region" description="Polar residues" evidence="13">
    <location>
        <begin position="2023"/>
        <end position="2047"/>
    </location>
</feature>